<accession>A0A382HZF0</accession>
<feature type="non-terminal residue" evidence="6">
    <location>
        <position position="306"/>
    </location>
</feature>
<dbReference type="EMBL" id="UINC01064260">
    <property type="protein sequence ID" value="SVB92760.1"/>
    <property type="molecule type" value="Genomic_DNA"/>
</dbReference>
<gene>
    <name evidence="6" type="ORF">METZ01_LOCUS245614</name>
</gene>
<dbReference type="Pfam" id="PF00733">
    <property type="entry name" value="Asn_synthase"/>
    <property type="match status" value="1"/>
</dbReference>
<evidence type="ECO:0000313" key="6">
    <source>
        <dbReference type="EMBL" id="SVB92760.1"/>
    </source>
</evidence>
<feature type="domain" description="Glutamine amidotransferase type-2" evidence="5">
    <location>
        <begin position="2"/>
        <end position="222"/>
    </location>
</feature>
<dbReference type="Pfam" id="PF13522">
    <property type="entry name" value="GATase_6"/>
    <property type="match status" value="1"/>
</dbReference>
<dbReference type="CDD" id="cd00712">
    <property type="entry name" value="AsnB"/>
    <property type="match status" value="1"/>
</dbReference>
<comment type="similarity">
    <text evidence="1">Belongs to the asparagine synthetase family.</text>
</comment>
<dbReference type="InterPro" id="IPR029055">
    <property type="entry name" value="Ntn_hydrolases_N"/>
</dbReference>
<dbReference type="InterPro" id="IPR006426">
    <property type="entry name" value="Asn_synth_AEB"/>
</dbReference>
<reference evidence="6" key="1">
    <citation type="submission" date="2018-05" db="EMBL/GenBank/DDBJ databases">
        <authorList>
            <person name="Lanie J.A."/>
            <person name="Ng W.-L."/>
            <person name="Kazmierczak K.M."/>
            <person name="Andrzejewski T.M."/>
            <person name="Davidsen T.M."/>
            <person name="Wayne K.J."/>
            <person name="Tettelin H."/>
            <person name="Glass J.I."/>
            <person name="Rusch D."/>
            <person name="Podicherti R."/>
            <person name="Tsui H.-C.T."/>
            <person name="Winkler M.E."/>
        </authorList>
    </citation>
    <scope>NUCLEOTIDE SEQUENCE</scope>
</reference>
<dbReference type="NCBIfam" id="TIGR01536">
    <property type="entry name" value="asn_synth_AEB"/>
    <property type="match status" value="1"/>
</dbReference>
<keyword evidence="3" id="KW-0067">ATP-binding</keyword>
<proteinExistence type="inferred from homology"/>
<dbReference type="InterPro" id="IPR051786">
    <property type="entry name" value="ASN_synthetase/amidase"/>
</dbReference>
<dbReference type="GO" id="GO:0004066">
    <property type="term" value="F:asparagine synthase (glutamine-hydrolyzing) activity"/>
    <property type="evidence" value="ECO:0007669"/>
    <property type="project" value="InterPro"/>
</dbReference>
<dbReference type="PROSITE" id="PS51278">
    <property type="entry name" value="GATASE_TYPE_2"/>
    <property type="match status" value="1"/>
</dbReference>
<evidence type="ECO:0000256" key="1">
    <source>
        <dbReference type="ARBA" id="ARBA00005752"/>
    </source>
</evidence>
<dbReference type="Gene3D" id="3.60.20.10">
    <property type="entry name" value="Glutamine Phosphoribosylpyrophosphate, subunit 1, domain 1"/>
    <property type="match status" value="1"/>
</dbReference>
<evidence type="ECO:0000256" key="3">
    <source>
        <dbReference type="ARBA" id="ARBA00022840"/>
    </source>
</evidence>
<dbReference type="Gene3D" id="3.40.50.620">
    <property type="entry name" value="HUPs"/>
    <property type="match status" value="1"/>
</dbReference>
<dbReference type="AlphaFoldDB" id="A0A382HZF0"/>
<keyword evidence="4" id="KW-0315">Glutamine amidotransferase</keyword>
<dbReference type="PANTHER" id="PTHR43284">
    <property type="entry name" value="ASPARAGINE SYNTHETASE (GLUTAMINE-HYDROLYZING)"/>
    <property type="match status" value="1"/>
</dbReference>
<evidence type="ECO:0000256" key="4">
    <source>
        <dbReference type="ARBA" id="ARBA00022962"/>
    </source>
</evidence>
<dbReference type="GO" id="GO:0005524">
    <property type="term" value="F:ATP binding"/>
    <property type="evidence" value="ECO:0007669"/>
    <property type="project" value="UniProtKB-KW"/>
</dbReference>
<dbReference type="InterPro" id="IPR033738">
    <property type="entry name" value="AsnB_N"/>
</dbReference>
<sequence length="306" mass="34147">MCGLTGCWTKKTDSSLRASVQAMSQTLHHRGPDAGAIWVDESQEIGLGHRRLKVIDLSENGAQPMHSACNRYVLIFNGEIYNHQALRAELEECKLAPTWRGHSDTEILLAGFVAWGVIATLQRAVGMFSLALWDKKERRLTLGRDRFGEKPLYYGWLGKGSCQTFVFGSELKALRAFPDFDNPINRDALALYFQFCTVPAPHSIFQDIFKLEPGHVLVLQNEGFNHRAVKIEPYWQLTDVVDKGISSPIGDEIEAIDLLESVLRKSIEQQSIADVPLGAFLSGGIDSSLITALMQDQSNRPIQTFT</sequence>
<dbReference type="SUPFAM" id="SSF52402">
    <property type="entry name" value="Adenine nucleotide alpha hydrolases-like"/>
    <property type="match status" value="1"/>
</dbReference>
<organism evidence="6">
    <name type="scientific">marine metagenome</name>
    <dbReference type="NCBI Taxonomy" id="408172"/>
    <lineage>
        <taxon>unclassified sequences</taxon>
        <taxon>metagenomes</taxon>
        <taxon>ecological metagenomes</taxon>
    </lineage>
</organism>
<evidence type="ECO:0000256" key="2">
    <source>
        <dbReference type="ARBA" id="ARBA00022741"/>
    </source>
</evidence>
<dbReference type="GO" id="GO:0006529">
    <property type="term" value="P:asparagine biosynthetic process"/>
    <property type="evidence" value="ECO:0007669"/>
    <property type="project" value="InterPro"/>
</dbReference>
<dbReference type="PANTHER" id="PTHR43284:SF1">
    <property type="entry name" value="ASPARAGINE SYNTHETASE"/>
    <property type="match status" value="1"/>
</dbReference>
<dbReference type="SUPFAM" id="SSF56235">
    <property type="entry name" value="N-terminal nucleophile aminohydrolases (Ntn hydrolases)"/>
    <property type="match status" value="1"/>
</dbReference>
<keyword evidence="2" id="KW-0547">Nucleotide-binding</keyword>
<dbReference type="InterPro" id="IPR014729">
    <property type="entry name" value="Rossmann-like_a/b/a_fold"/>
</dbReference>
<protein>
    <recommendedName>
        <fullName evidence="5">Glutamine amidotransferase type-2 domain-containing protein</fullName>
    </recommendedName>
</protein>
<dbReference type="GO" id="GO:0005829">
    <property type="term" value="C:cytosol"/>
    <property type="evidence" value="ECO:0007669"/>
    <property type="project" value="TreeGrafter"/>
</dbReference>
<evidence type="ECO:0000259" key="5">
    <source>
        <dbReference type="PROSITE" id="PS51278"/>
    </source>
</evidence>
<dbReference type="InterPro" id="IPR017932">
    <property type="entry name" value="GATase_2_dom"/>
</dbReference>
<dbReference type="InterPro" id="IPR001962">
    <property type="entry name" value="Asn_synthase"/>
</dbReference>
<name>A0A382HZF0_9ZZZZ</name>